<feature type="compositionally biased region" description="Polar residues" evidence="2">
    <location>
        <begin position="897"/>
        <end position="915"/>
    </location>
</feature>
<dbReference type="Proteomes" id="UP000092600">
    <property type="component" value="Unassembled WGS sequence"/>
</dbReference>
<dbReference type="SMART" id="SM00743">
    <property type="entry name" value="Agenet"/>
    <property type="match status" value="2"/>
</dbReference>
<dbReference type="AlphaFoldDB" id="A0A199V8K1"/>
<feature type="compositionally biased region" description="Polar residues" evidence="2">
    <location>
        <begin position="861"/>
        <end position="886"/>
    </location>
</feature>
<evidence type="ECO:0000256" key="1">
    <source>
        <dbReference type="SAM" id="Coils"/>
    </source>
</evidence>
<keyword evidence="1" id="KW-0175">Coiled coil</keyword>
<feature type="compositionally biased region" description="Low complexity" evidence="2">
    <location>
        <begin position="1009"/>
        <end position="1022"/>
    </location>
</feature>
<dbReference type="EMBL" id="LSRQ01002758">
    <property type="protein sequence ID" value="OAY73343.1"/>
    <property type="molecule type" value="Genomic_DNA"/>
</dbReference>
<feature type="compositionally biased region" description="Low complexity" evidence="2">
    <location>
        <begin position="172"/>
        <end position="185"/>
    </location>
</feature>
<feature type="region of interest" description="Disordered" evidence="2">
    <location>
        <begin position="695"/>
        <end position="721"/>
    </location>
</feature>
<dbReference type="Pfam" id="PF05641">
    <property type="entry name" value="Agenet"/>
    <property type="match status" value="1"/>
</dbReference>
<dbReference type="InterPro" id="IPR014002">
    <property type="entry name" value="Agenet_dom_plant"/>
</dbReference>
<evidence type="ECO:0000313" key="5">
    <source>
        <dbReference type="Proteomes" id="UP000092600"/>
    </source>
</evidence>
<evidence type="ECO:0000256" key="2">
    <source>
        <dbReference type="SAM" id="MobiDB-lite"/>
    </source>
</evidence>
<dbReference type="STRING" id="4615.A0A199V8K1"/>
<feature type="region of interest" description="Disordered" evidence="2">
    <location>
        <begin position="812"/>
        <end position="949"/>
    </location>
</feature>
<dbReference type="CDD" id="cd20403">
    <property type="entry name" value="Tudor_Agenet_FMRP-like_rpt2"/>
    <property type="match status" value="1"/>
</dbReference>
<dbReference type="PANTHER" id="PTHR48429:SF1">
    <property type="entry name" value="AGENET DOMAIN-CONTAINING PROTEIN"/>
    <property type="match status" value="1"/>
</dbReference>
<dbReference type="PANTHER" id="PTHR48429">
    <property type="entry name" value="AGENET DOMAIN-CONTAINING PROTEIN"/>
    <property type="match status" value="1"/>
</dbReference>
<protein>
    <recommendedName>
        <fullName evidence="3">Agenet domain-containing protein</fullName>
    </recommendedName>
</protein>
<feature type="region of interest" description="Disordered" evidence="2">
    <location>
        <begin position="1"/>
        <end position="69"/>
    </location>
</feature>
<feature type="compositionally biased region" description="Polar residues" evidence="2">
    <location>
        <begin position="46"/>
        <end position="69"/>
    </location>
</feature>
<proteinExistence type="predicted"/>
<feature type="region of interest" description="Disordered" evidence="2">
    <location>
        <begin position="961"/>
        <end position="980"/>
    </location>
</feature>
<feature type="region of interest" description="Disordered" evidence="2">
    <location>
        <begin position="996"/>
        <end position="1022"/>
    </location>
</feature>
<dbReference type="CDD" id="cd20405">
    <property type="entry name" value="Tudor_Agenet_AtDUF_rpt1_3"/>
    <property type="match status" value="1"/>
</dbReference>
<feature type="compositionally biased region" description="Basic and acidic residues" evidence="2">
    <location>
        <begin position="827"/>
        <end position="839"/>
    </location>
</feature>
<feature type="compositionally biased region" description="Low complexity" evidence="2">
    <location>
        <begin position="297"/>
        <end position="308"/>
    </location>
</feature>
<feature type="domain" description="Agenet" evidence="3">
    <location>
        <begin position="538"/>
        <end position="599"/>
    </location>
</feature>
<sequence length="1022" mass="109669">MSSSTVAAKETSQRKQMIESNKSPLSALPIAEFTGNTKHSKEKQQHPTTESSRIKASSSPVGETSSLPDLNTSISSAALTHQPFTDSQQVQLRAQIFVYGSLIQGVPPDEACMISAFGESGGGRTKWEGLWHAAVERYQNQKSPLSTSETPIGSRQGARIAEQASTRDGAGKSKSLKSASSRGSSVPRGTHLDFGQALSPLHSYPSSQMRQYAGNAGPWFSHTPRPTSWVLSSQSSIFETASLAVPAAETAKVTPPKDSSISPAPTVQLVSPSTLLSNPVSASVSAASVVQVETPKKAAISSSKSAASTQKPRKRKKGVITEEQELISGDRQVQTEPASAALASNQSSSSPGLILSPSGAPQVRTGPASAALASSILKGKSTAPGSCSIISAAREVARKRVEAASAARKRMENLDAVLKAAELAAEAVSQAGVIIAMGDPLPLTITELVESGPEAYWKAHPSVIEKPSNILQLQETSGAKPANEQPSNQEEVKKFAGEGLLSANKESLRLEENQTDISANIPLNRSGEDSSLGSLKGNSIRKGSLVEVAVDDDGLRGVWCSGSVLDIKDDRAYVCYNDRLPDDGSGQLKEWIPLMDDSDKPPRIRVAHPMTTTKFEGTRKRRRELENYAWAIGDRVDAWIRDGWWEGTITEKSQADETEFTVHFPAGNSLVVKAWNLRPSLVWKDGHWIEQSRVRDKNTKPYEGDSPYEKRQRLGQLESESLLDNSKKPEEFGPFNVSEKDRIFTMGKNVRKEDSTGALGVKRTGLQKEGSRVVFGVPRPGKKRKFMEVSKHYVADKADKTDEANNPIKFAKYLMPQTSRGWGASKVDPKGKRSSEPKPRVVKSVKSQNSQGRISGEKENSSVTTMSASNVGDSAFGSSFSNQGSNLEKKSALDLGSSRNSAKTTDGSLVDSNVEPSVGHPASKKKPSTPSEPEIGGGGKLTSAVETSTVNEHKAFENFGRTNLDAIQPRRSNRRIQPTSRLLEGLQSSLIISKIPSVTHDKGARGQHRGASSSSSRGSTFG</sequence>
<feature type="compositionally biased region" description="Basic and acidic residues" evidence="2">
    <location>
        <begin position="695"/>
        <end position="712"/>
    </location>
</feature>
<evidence type="ECO:0000313" key="4">
    <source>
        <dbReference type="EMBL" id="OAY73343.1"/>
    </source>
</evidence>
<dbReference type="InterPro" id="IPR055274">
    <property type="entry name" value="SWO1"/>
</dbReference>
<accession>A0A199V8K1</accession>
<evidence type="ECO:0000259" key="3">
    <source>
        <dbReference type="SMART" id="SM00743"/>
    </source>
</evidence>
<feature type="region of interest" description="Disordered" evidence="2">
    <location>
        <begin position="140"/>
        <end position="199"/>
    </location>
</feature>
<feature type="domain" description="Agenet" evidence="3">
    <location>
        <begin position="628"/>
        <end position="685"/>
    </location>
</feature>
<feature type="compositionally biased region" description="Polar residues" evidence="2">
    <location>
        <begin position="140"/>
        <end position="153"/>
    </location>
</feature>
<feature type="coiled-coil region" evidence="1">
    <location>
        <begin position="394"/>
        <end position="431"/>
    </location>
</feature>
<feature type="region of interest" description="Disordered" evidence="2">
    <location>
        <begin position="295"/>
        <end position="366"/>
    </location>
</feature>
<feature type="compositionally biased region" description="Low complexity" evidence="2">
    <location>
        <begin position="338"/>
        <end position="359"/>
    </location>
</feature>
<organism evidence="4 5">
    <name type="scientific">Ananas comosus</name>
    <name type="common">Pineapple</name>
    <name type="synonym">Ananas ananas</name>
    <dbReference type="NCBI Taxonomy" id="4615"/>
    <lineage>
        <taxon>Eukaryota</taxon>
        <taxon>Viridiplantae</taxon>
        <taxon>Streptophyta</taxon>
        <taxon>Embryophyta</taxon>
        <taxon>Tracheophyta</taxon>
        <taxon>Spermatophyta</taxon>
        <taxon>Magnoliopsida</taxon>
        <taxon>Liliopsida</taxon>
        <taxon>Poales</taxon>
        <taxon>Bromeliaceae</taxon>
        <taxon>Bromelioideae</taxon>
        <taxon>Ananas</taxon>
    </lineage>
</organism>
<dbReference type="InterPro" id="IPR008395">
    <property type="entry name" value="Agenet-like_dom"/>
</dbReference>
<gene>
    <name evidence="4" type="ORF">ACMD2_22946</name>
</gene>
<comment type="caution">
    <text evidence="4">The sequence shown here is derived from an EMBL/GenBank/DDBJ whole genome shotgun (WGS) entry which is preliminary data.</text>
</comment>
<name>A0A199V8K1_ANACO</name>
<reference evidence="4 5" key="1">
    <citation type="journal article" date="2016" name="DNA Res.">
        <title>The draft genome of MD-2 pineapple using hybrid error correction of long reads.</title>
        <authorList>
            <person name="Redwan R.M."/>
            <person name="Saidin A."/>
            <person name="Kumar S.V."/>
        </authorList>
    </citation>
    <scope>NUCLEOTIDE SEQUENCE [LARGE SCALE GENOMIC DNA]</scope>
    <source>
        <strain evidence="5">cv. MD2</strain>
        <tissue evidence="4">Leaf</tissue>
    </source>
</reference>